<organism evidence="4">
    <name type="scientific">Capitella teleta</name>
    <name type="common">Polychaete worm</name>
    <dbReference type="NCBI Taxonomy" id="283909"/>
    <lineage>
        <taxon>Eukaryota</taxon>
        <taxon>Metazoa</taxon>
        <taxon>Spiralia</taxon>
        <taxon>Lophotrochozoa</taxon>
        <taxon>Annelida</taxon>
        <taxon>Polychaeta</taxon>
        <taxon>Sedentaria</taxon>
        <taxon>Scolecida</taxon>
        <taxon>Capitellidae</taxon>
        <taxon>Capitella</taxon>
    </lineage>
</organism>
<keyword evidence="6" id="KW-1185">Reference proteome</keyword>
<dbReference type="InterPro" id="IPR052752">
    <property type="entry name" value="NACHT-WD_repeat"/>
</dbReference>
<dbReference type="OMA" id="MKLAPTP"/>
<evidence type="ECO:0000256" key="2">
    <source>
        <dbReference type="ARBA" id="ARBA00022737"/>
    </source>
</evidence>
<dbReference type="Proteomes" id="UP000014760">
    <property type="component" value="Unassembled WGS sequence"/>
</dbReference>
<reference evidence="5" key="3">
    <citation type="submission" date="2015-06" db="UniProtKB">
        <authorList>
            <consortium name="EnsemblMetazoa"/>
        </authorList>
    </citation>
    <scope>IDENTIFICATION</scope>
</reference>
<dbReference type="STRING" id="283909.R7UJ89"/>
<keyword evidence="1" id="KW-0853">WD repeat</keyword>
<evidence type="ECO:0000313" key="4">
    <source>
        <dbReference type="EMBL" id="ELU03858.1"/>
    </source>
</evidence>
<gene>
    <name evidence="4" type="ORF">CAPTEDRAFT_131592</name>
</gene>
<protein>
    <recommendedName>
        <fullName evidence="3">NWD1/2-like winged helix-turn-helix domain-containing protein</fullName>
    </recommendedName>
</protein>
<evidence type="ECO:0000313" key="6">
    <source>
        <dbReference type="Proteomes" id="UP000014760"/>
    </source>
</evidence>
<dbReference type="OrthoDB" id="2160941at2759"/>
<dbReference type="EMBL" id="KB302824">
    <property type="protein sequence ID" value="ELU03858.1"/>
    <property type="molecule type" value="Genomic_DNA"/>
</dbReference>
<name>R7UJ89_CAPTE</name>
<sequence length="215" mass="24939">MLEYARQILPDSNVILIPVMSWDTAARMLTTLLKSAGRQLTKPQKEAVLGAYKLCSQPLFMKLAFETSRLWTSFLNIDKCTLGLSIKSAIELLLQRMEKAHGIVLVSRSLALMTISREGLSDSEMEDVLSLDDEVLQNVYIYHLPPNPLFIRLPQLLWQRLRYDLVQYMVQRRVHNSDVNTWQHRQFRDAVLKRYVTSGKQNLHRALAEYFSGTW</sequence>
<dbReference type="EnsemblMetazoa" id="CapteT131592">
    <property type="protein sequence ID" value="CapteP131592"/>
    <property type="gene ID" value="CapteG131592"/>
</dbReference>
<evidence type="ECO:0000256" key="1">
    <source>
        <dbReference type="ARBA" id="ARBA00022574"/>
    </source>
</evidence>
<dbReference type="EMBL" id="AMQN01008323">
    <property type="status" value="NOT_ANNOTATED_CDS"/>
    <property type="molecule type" value="Genomic_DNA"/>
</dbReference>
<dbReference type="AlphaFoldDB" id="R7UJ89"/>
<keyword evidence="2" id="KW-0677">Repeat</keyword>
<dbReference type="HOGENOM" id="CLU_104033_0_0_1"/>
<dbReference type="InterPro" id="IPR057588">
    <property type="entry name" value="NWD1/2-like_WH"/>
</dbReference>
<evidence type="ECO:0000313" key="5">
    <source>
        <dbReference type="EnsemblMetazoa" id="CapteP131592"/>
    </source>
</evidence>
<proteinExistence type="predicted"/>
<evidence type="ECO:0000259" key="3">
    <source>
        <dbReference type="Pfam" id="PF25469"/>
    </source>
</evidence>
<dbReference type="PANTHER" id="PTHR19871:SF14">
    <property type="entry name" value="DUF4062 DOMAIN-CONTAINING PROTEIN"/>
    <property type="match status" value="1"/>
</dbReference>
<reference evidence="4 6" key="2">
    <citation type="journal article" date="2013" name="Nature">
        <title>Insights into bilaterian evolution from three spiralian genomes.</title>
        <authorList>
            <person name="Simakov O."/>
            <person name="Marletaz F."/>
            <person name="Cho S.J."/>
            <person name="Edsinger-Gonzales E."/>
            <person name="Havlak P."/>
            <person name="Hellsten U."/>
            <person name="Kuo D.H."/>
            <person name="Larsson T."/>
            <person name="Lv J."/>
            <person name="Arendt D."/>
            <person name="Savage R."/>
            <person name="Osoegawa K."/>
            <person name="de Jong P."/>
            <person name="Grimwood J."/>
            <person name="Chapman J.A."/>
            <person name="Shapiro H."/>
            <person name="Aerts A."/>
            <person name="Otillar R.P."/>
            <person name="Terry A.Y."/>
            <person name="Boore J.L."/>
            <person name="Grigoriev I.V."/>
            <person name="Lindberg D.R."/>
            <person name="Seaver E.C."/>
            <person name="Weisblat D.A."/>
            <person name="Putnam N.H."/>
            <person name="Rokhsar D.S."/>
        </authorList>
    </citation>
    <scope>NUCLEOTIDE SEQUENCE</scope>
    <source>
        <strain evidence="4 6">I ESC-2004</strain>
    </source>
</reference>
<dbReference type="PANTHER" id="PTHR19871">
    <property type="entry name" value="BETA TRANSDUCIN-RELATED PROTEIN"/>
    <property type="match status" value="1"/>
</dbReference>
<feature type="domain" description="NWD1/2-like winged helix-turn-helix" evidence="3">
    <location>
        <begin position="85"/>
        <end position="200"/>
    </location>
</feature>
<feature type="non-terminal residue" evidence="4">
    <location>
        <position position="215"/>
    </location>
</feature>
<reference evidence="6" key="1">
    <citation type="submission" date="2012-12" db="EMBL/GenBank/DDBJ databases">
        <authorList>
            <person name="Hellsten U."/>
            <person name="Grimwood J."/>
            <person name="Chapman J.A."/>
            <person name="Shapiro H."/>
            <person name="Aerts A."/>
            <person name="Otillar R.P."/>
            <person name="Terry A.Y."/>
            <person name="Boore J.L."/>
            <person name="Simakov O."/>
            <person name="Marletaz F."/>
            <person name="Cho S.-J."/>
            <person name="Edsinger-Gonzales E."/>
            <person name="Havlak P."/>
            <person name="Kuo D.-H."/>
            <person name="Larsson T."/>
            <person name="Lv J."/>
            <person name="Arendt D."/>
            <person name="Savage R."/>
            <person name="Osoegawa K."/>
            <person name="de Jong P."/>
            <person name="Lindberg D.R."/>
            <person name="Seaver E.C."/>
            <person name="Weisblat D.A."/>
            <person name="Putnam N.H."/>
            <person name="Grigoriev I.V."/>
            <person name="Rokhsar D.S."/>
        </authorList>
    </citation>
    <scope>NUCLEOTIDE SEQUENCE</scope>
    <source>
        <strain evidence="6">I ESC-2004</strain>
    </source>
</reference>
<accession>R7UJ89</accession>
<dbReference type="Pfam" id="PF25469">
    <property type="entry name" value="WHD_NWD1"/>
    <property type="match status" value="1"/>
</dbReference>